<keyword evidence="3 6" id="KW-0732">Signal</keyword>
<reference evidence="10" key="1">
    <citation type="journal article" date="2019" name="Int. J. Syst. Evol. Microbiol.">
        <title>The Global Catalogue of Microorganisms (GCM) 10K type strain sequencing project: providing services to taxonomists for standard genome sequencing and annotation.</title>
        <authorList>
            <consortium name="The Broad Institute Genomics Platform"/>
            <consortium name="The Broad Institute Genome Sequencing Center for Infectious Disease"/>
            <person name="Wu L."/>
            <person name="Ma J."/>
        </authorList>
    </citation>
    <scope>NUCLEOTIDE SEQUENCE [LARGE SCALE GENOMIC DNA]</scope>
    <source>
        <strain evidence="10">CCUG 66188</strain>
    </source>
</reference>
<gene>
    <name evidence="9" type="ORF">ACFO6W_19210</name>
</gene>
<feature type="domain" description="SusD-like N-terminal" evidence="8">
    <location>
        <begin position="25"/>
        <end position="228"/>
    </location>
</feature>
<feature type="signal peptide" evidence="6">
    <location>
        <begin position="1"/>
        <end position="26"/>
    </location>
</feature>
<evidence type="ECO:0000313" key="10">
    <source>
        <dbReference type="Proteomes" id="UP001596023"/>
    </source>
</evidence>
<dbReference type="InterPro" id="IPR011990">
    <property type="entry name" value="TPR-like_helical_dom_sf"/>
</dbReference>
<sequence length="565" mass="64206">MMKYINKIILLLSLVLLFASCGESFLDTENVMEKSTENFPKTEQDAQQALTGVYSGLAKTAGGIDRQSLFMVSELMSDDRLGGGGTDDRYAQAVDRFLVTNNDMFSGAWAAYYKAIYRANSLLETIDLVPWTENNMAVKNKILGETYFLRAYFYFDLVRMFGSVPLLTSTEKVNKPKTAANEIYAQIAEDLQRAINMLPEQSFQEMPESDLGRATKWTAQALVAKVFLFYTGYYKTDALPTNGDKISKQQVIQWIDECISRSGHGLITSDFRNLWPYSYCSEGGFYSKYPVSQGLKWIRETGDNIETVFAVKYSIYGGWSGAEHYSNIMIQFFGLRNAANWKTCLPFAIGWGWGNVNPKLMAEWPNDDPRKEASVVDCAREINGFVWNVAQNMDETGYIQKKYIPLNVLDKDGNICPYSMELYGMAQKDRQLQHTQDMVIIRFADVLLMAAELGSSKAQEYMDRVRGRVGLASVPATLENIKKERRYELAFEGVRYYDILRWHDQDVLTANQTDIPVKDVGVDYKRNIVFRTETGGFLQIPQTQIDLSEGVLTQNPGWESGQHLY</sequence>
<proteinExistence type="inferred from homology"/>
<evidence type="ECO:0000259" key="7">
    <source>
        <dbReference type="Pfam" id="PF07980"/>
    </source>
</evidence>
<evidence type="ECO:0000259" key="8">
    <source>
        <dbReference type="Pfam" id="PF14322"/>
    </source>
</evidence>
<comment type="subcellular location">
    <subcellularLocation>
        <location evidence="1">Cell outer membrane</location>
    </subcellularLocation>
</comment>
<comment type="caution">
    <text evidence="9">The sequence shown here is derived from an EMBL/GenBank/DDBJ whole genome shotgun (WGS) entry which is preliminary data.</text>
</comment>
<dbReference type="SUPFAM" id="SSF48452">
    <property type="entry name" value="TPR-like"/>
    <property type="match status" value="1"/>
</dbReference>
<dbReference type="Pfam" id="PF07980">
    <property type="entry name" value="SusD_RagB"/>
    <property type="match status" value="1"/>
</dbReference>
<organism evidence="9 10">
    <name type="scientific">Dysgonomonas termitidis</name>
    <dbReference type="NCBI Taxonomy" id="1516126"/>
    <lineage>
        <taxon>Bacteria</taxon>
        <taxon>Pseudomonadati</taxon>
        <taxon>Bacteroidota</taxon>
        <taxon>Bacteroidia</taxon>
        <taxon>Bacteroidales</taxon>
        <taxon>Dysgonomonadaceae</taxon>
        <taxon>Dysgonomonas</taxon>
    </lineage>
</organism>
<keyword evidence="5" id="KW-0998">Cell outer membrane</keyword>
<dbReference type="InterPro" id="IPR012944">
    <property type="entry name" value="SusD_RagB_dom"/>
</dbReference>
<dbReference type="Pfam" id="PF14322">
    <property type="entry name" value="SusD-like_3"/>
    <property type="match status" value="1"/>
</dbReference>
<dbReference type="RefSeq" id="WP_379999414.1">
    <property type="nucleotide sequence ID" value="NZ_JBHSGN010000117.1"/>
</dbReference>
<protein>
    <submittedName>
        <fullName evidence="9">RagB/SusD family nutrient uptake outer membrane protein</fullName>
    </submittedName>
</protein>
<evidence type="ECO:0000256" key="3">
    <source>
        <dbReference type="ARBA" id="ARBA00022729"/>
    </source>
</evidence>
<evidence type="ECO:0000313" key="9">
    <source>
        <dbReference type="EMBL" id="MFC4675821.1"/>
    </source>
</evidence>
<name>A0ABV9L0N2_9BACT</name>
<feature type="chain" id="PRO_5046595742" evidence="6">
    <location>
        <begin position="27"/>
        <end position="565"/>
    </location>
</feature>
<evidence type="ECO:0000256" key="5">
    <source>
        <dbReference type="ARBA" id="ARBA00023237"/>
    </source>
</evidence>
<dbReference type="Proteomes" id="UP001596023">
    <property type="component" value="Unassembled WGS sequence"/>
</dbReference>
<comment type="similarity">
    <text evidence="2">Belongs to the SusD family.</text>
</comment>
<evidence type="ECO:0000256" key="4">
    <source>
        <dbReference type="ARBA" id="ARBA00023136"/>
    </source>
</evidence>
<dbReference type="InterPro" id="IPR033985">
    <property type="entry name" value="SusD-like_N"/>
</dbReference>
<evidence type="ECO:0000256" key="1">
    <source>
        <dbReference type="ARBA" id="ARBA00004442"/>
    </source>
</evidence>
<keyword evidence="4" id="KW-0472">Membrane</keyword>
<dbReference type="PROSITE" id="PS51257">
    <property type="entry name" value="PROKAR_LIPOPROTEIN"/>
    <property type="match status" value="1"/>
</dbReference>
<evidence type="ECO:0000256" key="6">
    <source>
        <dbReference type="SAM" id="SignalP"/>
    </source>
</evidence>
<evidence type="ECO:0000256" key="2">
    <source>
        <dbReference type="ARBA" id="ARBA00006275"/>
    </source>
</evidence>
<keyword evidence="10" id="KW-1185">Reference proteome</keyword>
<dbReference type="Gene3D" id="1.25.40.390">
    <property type="match status" value="1"/>
</dbReference>
<feature type="domain" description="RagB/SusD" evidence="7">
    <location>
        <begin position="361"/>
        <end position="558"/>
    </location>
</feature>
<dbReference type="EMBL" id="JBHSGN010000117">
    <property type="protein sequence ID" value="MFC4675821.1"/>
    <property type="molecule type" value="Genomic_DNA"/>
</dbReference>
<accession>A0ABV9L0N2</accession>